<evidence type="ECO:0000256" key="4">
    <source>
        <dbReference type="ARBA" id="ARBA00022840"/>
    </source>
</evidence>
<dbReference type="PROSITE" id="PS50893">
    <property type="entry name" value="ABC_TRANSPORTER_2"/>
    <property type="match status" value="1"/>
</dbReference>
<protein>
    <submittedName>
        <fullName evidence="5">ATP-binding cassette domain-containing protein</fullName>
    </submittedName>
</protein>
<dbReference type="EMBL" id="WLCI01000002">
    <property type="protein sequence ID" value="MTB93741.1"/>
    <property type="molecule type" value="Genomic_DNA"/>
</dbReference>
<dbReference type="Pfam" id="PF08352">
    <property type="entry name" value="oligo_HPY"/>
    <property type="match status" value="1"/>
</dbReference>
<comment type="caution">
    <text evidence="5">The sequence shown here is derived from an EMBL/GenBank/DDBJ whole genome shotgun (WGS) entry which is preliminary data.</text>
</comment>
<dbReference type="PANTHER" id="PTHR43776:SF7">
    <property type="entry name" value="D,D-DIPEPTIDE TRANSPORT ATP-BINDING PROTEIN DDPF-RELATED"/>
    <property type="match status" value="1"/>
</dbReference>
<organism evidence="5 6">
    <name type="scientific">Nocardioides marmotae</name>
    <dbReference type="NCBI Taxonomy" id="2663857"/>
    <lineage>
        <taxon>Bacteria</taxon>
        <taxon>Bacillati</taxon>
        <taxon>Actinomycetota</taxon>
        <taxon>Actinomycetes</taxon>
        <taxon>Propionibacteriales</taxon>
        <taxon>Nocardioidaceae</taxon>
        <taxon>Nocardioides</taxon>
    </lineage>
</organism>
<accession>A0A6I3IYJ5</accession>
<dbReference type="RefSeq" id="WP_154613544.1">
    <property type="nucleotide sequence ID" value="NZ_CP053660.1"/>
</dbReference>
<keyword evidence="4 5" id="KW-0067">ATP-binding</keyword>
<proteinExistence type="inferred from homology"/>
<dbReference type="SUPFAM" id="SSF52540">
    <property type="entry name" value="P-loop containing nucleoside triphosphate hydrolases"/>
    <property type="match status" value="1"/>
</dbReference>
<dbReference type="PANTHER" id="PTHR43776">
    <property type="entry name" value="TRANSPORT ATP-BINDING PROTEIN"/>
    <property type="match status" value="1"/>
</dbReference>
<keyword evidence="2" id="KW-0813">Transport</keyword>
<dbReference type="GO" id="GO:0055085">
    <property type="term" value="P:transmembrane transport"/>
    <property type="evidence" value="ECO:0007669"/>
    <property type="project" value="UniProtKB-ARBA"/>
</dbReference>
<dbReference type="GO" id="GO:0005524">
    <property type="term" value="F:ATP binding"/>
    <property type="evidence" value="ECO:0007669"/>
    <property type="project" value="UniProtKB-KW"/>
</dbReference>
<evidence type="ECO:0000256" key="1">
    <source>
        <dbReference type="ARBA" id="ARBA00005417"/>
    </source>
</evidence>
<name>A0A6I3IYJ5_9ACTN</name>
<keyword evidence="3" id="KW-0547">Nucleotide-binding</keyword>
<dbReference type="InterPro" id="IPR027417">
    <property type="entry name" value="P-loop_NTPase"/>
</dbReference>
<dbReference type="GO" id="GO:0015833">
    <property type="term" value="P:peptide transport"/>
    <property type="evidence" value="ECO:0007669"/>
    <property type="project" value="InterPro"/>
</dbReference>
<reference evidence="5 6" key="1">
    <citation type="submission" date="2019-10" db="EMBL/GenBank/DDBJ databases">
        <title>Nocardioides novel species isolated from the excrement of Marmot.</title>
        <authorList>
            <person name="Zhang G."/>
        </authorList>
    </citation>
    <scope>NUCLEOTIDE SEQUENCE [LARGE SCALE GENOMIC DNA]</scope>
    <source>
        <strain evidence="6">zg-579</strain>
    </source>
</reference>
<dbReference type="InterPro" id="IPR003439">
    <property type="entry name" value="ABC_transporter-like_ATP-bd"/>
</dbReference>
<sequence>MAGTGTAHLRDDDVLLRVEELVVEFPAGKGRRVHAVSGISFDVLEGETLGLVGESGCGKSTTGRAVIQLPAPTSGTVTLGDVEVSGLKGEALRQVRSELQMIFQDPISSLNPRRKVRESVAEGLRIWGRSREEVDAKVAEVFDAVGMNVELVGDRRPNEFSGGQCQRISIARALAMDPKILICDEPVSALDVSVQAQVINLLEDMKRRYGLTMIFIAHDLGVVKSISDRVMVMYLGKVCEVAPSDELFADPQHHYSRLLIESIPSHDPDARLEPATGAVEMPSPIDPPSGCRFRTRCPAAQDLCSSTEPELREVRPGHFVACHFPEVGGR</sequence>
<dbReference type="NCBIfam" id="TIGR01727">
    <property type="entry name" value="oligo_HPY"/>
    <property type="match status" value="1"/>
</dbReference>
<dbReference type="Pfam" id="PF00005">
    <property type="entry name" value="ABC_tran"/>
    <property type="match status" value="1"/>
</dbReference>
<evidence type="ECO:0000313" key="5">
    <source>
        <dbReference type="EMBL" id="MTB93741.1"/>
    </source>
</evidence>
<keyword evidence="6" id="KW-1185">Reference proteome</keyword>
<comment type="similarity">
    <text evidence="1">Belongs to the ABC transporter superfamily.</text>
</comment>
<gene>
    <name evidence="5" type="ORF">GGQ22_01460</name>
</gene>
<dbReference type="InterPro" id="IPR003593">
    <property type="entry name" value="AAA+_ATPase"/>
</dbReference>
<dbReference type="CDD" id="cd03257">
    <property type="entry name" value="ABC_NikE_OppD_transporters"/>
    <property type="match status" value="1"/>
</dbReference>
<evidence type="ECO:0000313" key="6">
    <source>
        <dbReference type="Proteomes" id="UP000433406"/>
    </source>
</evidence>
<dbReference type="Gene3D" id="3.40.50.300">
    <property type="entry name" value="P-loop containing nucleotide triphosphate hydrolases"/>
    <property type="match status" value="1"/>
</dbReference>
<dbReference type="InterPro" id="IPR050319">
    <property type="entry name" value="ABC_transp_ATP-bind"/>
</dbReference>
<dbReference type="Proteomes" id="UP000433406">
    <property type="component" value="Unassembled WGS sequence"/>
</dbReference>
<evidence type="ECO:0000256" key="3">
    <source>
        <dbReference type="ARBA" id="ARBA00022741"/>
    </source>
</evidence>
<dbReference type="InterPro" id="IPR013563">
    <property type="entry name" value="Oligopep_ABC_C"/>
</dbReference>
<dbReference type="SMART" id="SM00382">
    <property type="entry name" value="AAA"/>
    <property type="match status" value="1"/>
</dbReference>
<dbReference type="GO" id="GO:0016887">
    <property type="term" value="F:ATP hydrolysis activity"/>
    <property type="evidence" value="ECO:0007669"/>
    <property type="project" value="InterPro"/>
</dbReference>
<dbReference type="PROSITE" id="PS00211">
    <property type="entry name" value="ABC_TRANSPORTER_1"/>
    <property type="match status" value="1"/>
</dbReference>
<dbReference type="FunFam" id="3.40.50.300:FF:000016">
    <property type="entry name" value="Oligopeptide ABC transporter ATP-binding component"/>
    <property type="match status" value="1"/>
</dbReference>
<evidence type="ECO:0000256" key="2">
    <source>
        <dbReference type="ARBA" id="ARBA00022448"/>
    </source>
</evidence>
<dbReference type="InterPro" id="IPR017871">
    <property type="entry name" value="ABC_transporter-like_CS"/>
</dbReference>
<dbReference type="AlphaFoldDB" id="A0A6I3IYJ5"/>